<evidence type="ECO:0000256" key="8">
    <source>
        <dbReference type="SAM" id="MobiDB-lite"/>
    </source>
</evidence>
<evidence type="ECO:0000256" key="3">
    <source>
        <dbReference type="ARBA" id="ARBA00022475"/>
    </source>
</evidence>
<dbReference type="InterPro" id="IPR011701">
    <property type="entry name" value="MFS"/>
</dbReference>
<feature type="transmembrane region" description="Helical" evidence="9">
    <location>
        <begin position="96"/>
        <end position="115"/>
    </location>
</feature>
<keyword evidence="12" id="KW-1185">Reference proteome</keyword>
<feature type="transmembrane region" description="Helical" evidence="9">
    <location>
        <begin position="379"/>
        <end position="402"/>
    </location>
</feature>
<dbReference type="PROSITE" id="PS50850">
    <property type="entry name" value="MFS"/>
    <property type="match status" value="1"/>
</dbReference>
<feature type="transmembrane region" description="Helical" evidence="9">
    <location>
        <begin position="285"/>
        <end position="307"/>
    </location>
</feature>
<feature type="domain" description="Major facilitator superfamily (MFS) profile" evidence="10">
    <location>
        <begin position="30"/>
        <end position="474"/>
    </location>
</feature>
<dbReference type="InterPro" id="IPR020846">
    <property type="entry name" value="MFS_dom"/>
</dbReference>
<evidence type="ECO:0000256" key="6">
    <source>
        <dbReference type="ARBA" id="ARBA00023136"/>
    </source>
</evidence>
<dbReference type="Gene3D" id="1.20.1720.10">
    <property type="entry name" value="Multidrug resistance protein D"/>
    <property type="match status" value="1"/>
</dbReference>
<dbReference type="InterPro" id="IPR004638">
    <property type="entry name" value="EmrB-like"/>
</dbReference>
<dbReference type="SUPFAM" id="SSF103473">
    <property type="entry name" value="MFS general substrate transporter"/>
    <property type="match status" value="1"/>
</dbReference>
<reference evidence="11 12" key="1">
    <citation type="submission" date="2024-10" db="EMBL/GenBank/DDBJ databases">
        <title>The Natural Products Discovery Center: Release of the First 8490 Sequenced Strains for Exploring Actinobacteria Biosynthetic Diversity.</title>
        <authorList>
            <person name="Kalkreuter E."/>
            <person name="Kautsar S.A."/>
            <person name="Yang D."/>
            <person name="Bader C.D."/>
            <person name="Teijaro C.N."/>
            <person name="Fluegel L."/>
            <person name="Davis C.M."/>
            <person name="Simpson J.R."/>
            <person name="Lauterbach L."/>
            <person name="Steele A.D."/>
            <person name="Gui C."/>
            <person name="Meng S."/>
            <person name="Li G."/>
            <person name="Viehrig K."/>
            <person name="Ye F."/>
            <person name="Su P."/>
            <person name="Kiefer A.F."/>
            <person name="Nichols A."/>
            <person name="Cepeda A.J."/>
            <person name="Yan W."/>
            <person name="Fan B."/>
            <person name="Jiang Y."/>
            <person name="Adhikari A."/>
            <person name="Zheng C.-J."/>
            <person name="Schuster L."/>
            <person name="Cowan T.M."/>
            <person name="Smanski M.J."/>
            <person name="Chevrette M.G."/>
            <person name="De Carvalho L.P.S."/>
            <person name="Shen B."/>
        </authorList>
    </citation>
    <scope>NUCLEOTIDE SEQUENCE [LARGE SCALE GENOMIC DNA]</scope>
    <source>
        <strain evidence="11 12">NPDC051599</strain>
    </source>
</reference>
<evidence type="ECO:0000313" key="11">
    <source>
        <dbReference type="EMBL" id="MFI5680065.1"/>
    </source>
</evidence>
<comment type="caution">
    <text evidence="11">The sequence shown here is derived from an EMBL/GenBank/DDBJ whole genome shotgun (WGS) entry which is preliminary data.</text>
</comment>
<evidence type="ECO:0000256" key="1">
    <source>
        <dbReference type="ARBA" id="ARBA00004651"/>
    </source>
</evidence>
<dbReference type="InterPro" id="IPR005829">
    <property type="entry name" value="Sugar_transporter_CS"/>
</dbReference>
<evidence type="ECO:0000256" key="2">
    <source>
        <dbReference type="ARBA" id="ARBA00022448"/>
    </source>
</evidence>
<dbReference type="PANTHER" id="PTHR42718:SF48">
    <property type="entry name" value="CONSERVED TWO-DOMAIN MEMBRANE PROTEIN-RELATED"/>
    <property type="match status" value="1"/>
</dbReference>
<feature type="transmembrane region" description="Helical" evidence="9">
    <location>
        <begin position="347"/>
        <end position="367"/>
    </location>
</feature>
<keyword evidence="3" id="KW-1003">Cell membrane</keyword>
<comment type="subcellular location">
    <subcellularLocation>
        <location evidence="1">Cell membrane</location>
        <topology evidence="1">Multi-pass membrane protein</topology>
    </subcellularLocation>
</comment>
<feature type="transmembrane region" description="Helical" evidence="9">
    <location>
        <begin position="182"/>
        <end position="203"/>
    </location>
</feature>
<dbReference type="InterPro" id="IPR036259">
    <property type="entry name" value="MFS_trans_sf"/>
</dbReference>
<dbReference type="Gene3D" id="1.20.1250.20">
    <property type="entry name" value="MFS general substrate transporter like domains"/>
    <property type="match status" value="1"/>
</dbReference>
<feature type="transmembrane region" description="Helical" evidence="9">
    <location>
        <begin position="450"/>
        <end position="470"/>
    </location>
</feature>
<evidence type="ECO:0000259" key="10">
    <source>
        <dbReference type="PROSITE" id="PS50850"/>
    </source>
</evidence>
<feature type="transmembrane region" description="Helical" evidence="9">
    <location>
        <begin position="313"/>
        <end position="335"/>
    </location>
</feature>
<protein>
    <submittedName>
        <fullName evidence="11">MFS transporter</fullName>
    </submittedName>
</protein>
<dbReference type="Pfam" id="PF07690">
    <property type="entry name" value="MFS_1"/>
    <property type="match status" value="1"/>
</dbReference>
<dbReference type="PANTHER" id="PTHR42718">
    <property type="entry name" value="MAJOR FACILITATOR SUPERFAMILY MULTIDRUG TRANSPORTER MFSC"/>
    <property type="match status" value="1"/>
</dbReference>
<feature type="region of interest" description="Disordered" evidence="8">
    <location>
        <begin position="1"/>
        <end position="22"/>
    </location>
</feature>
<keyword evidence="4 9" id="KW-0812">Transmembrane</keyword>
<evidence type="ECO:0000256" key="4">
    <source>
        <dbReference type="ARBA" id="ARBA00022692"/>
    </source>
</evidence>
<feature type="transmembrane region" description="Helical" evidence="9">
    <location>
        <begin position="121"/>
        <end position="143"/>
    </location>
</feature>
<dbReference type="EMBL" id="JBITDC010000018">
    <property type="protein sequence ID" value="MFI5680065.1"/>
    <property type="molecule type" value="Genomic_DNA"/>
</dbReference>
<accession>A0ABW7YD80</accession>
<feature type="transmembrane region" description="Helical" evidence="9">
    <location>
        <begin position="242"/>
        <end position="264"/>
    </location>
</feature>
<keyword evidence="7" id="KW-0046">Antibiotic resistance</keyword>
<dbReference type="NCBIfam" id="TIGR00711">
    <property type="entry name" value="efflux_EmrB"/>
    <property type="match status" value="1"/>
</dbReference>
<gene>
    <name evidence="11" type="ORF">ACIA8P_36520</name>
</gene>
<feature type="transmembrane region" description="Helical" evidence="9">
    <location>
        <begin position="66"/>
        <end position="84"/>
    </location>
</feature>
<evidence type="ECO:0000256" key="5">
    <source>
        <dbReference type="ARBA" id="ARBA00022989"/>
    </source>
</evidence>
<dbReference type="Proteomes" id="UP001612415">
    <property type="component" value="Unassembled WGS sequence"/>
</dbReference>
<evidence type="ECO:0000256" key="9">
    <source>
        <dbReference type="SAM" id="Phobius"/>
    </source>
</evidence>
<keyword evidence="2" id="KW-0813">Transport</keyword>
<keyword evidence="5 9" id="KW-1133">Transmembrane helix</keyword>
<name>A0ABW7YD80_STRCE</name>
<organism evidence="11 12">
    <name type="scientific">Streptomyces cellulosae</name>
    <dbReference type="NCBI Taxonomy" id="1968"/>
    <lineage>
        <taxon>Bacteria</taxon>
        <taxon>Bacillati</taxon>
        <taxon>Actinomycetota</taxon>
        <taxon>Actinomycetes</taxon>
        <taxon>Kitasatosporales</taxon>
        <taxon>Streptomycetaceae</taxon>
        <taxon>Streptomyces</taxon>
    </lineage>
</organism>
<feature type="transmembrane region" description="Helical" evidence="9">
    <location>
        <begin position="30"/>
        <end position="51"/>
    </location>
</feature>
<sequence length="492" mass="50440">MSVPEPATSLPRHGDPRRPAPTGGHSPLRILALSSFGVFVVFLDTTIVNVAFETISHSFDTTASKLAWVLNAYSLAFAAILVPAGRLADRYGRKKIFLIGLGGFALMSALCGLAPTPGVLIAGRALQAVFAALVVPTSLALVLPEFPGARRHVAVGTWGAMGAAAAACGPTLGALLTQYASWRWIFLVNVPICAAMIVSGGRILRESRDPHAGGIPDPVAVVLVAAVPAALSYAVIEGPTRGWSSAVVIAAFAGAVVLTPLLLWRSATAARPVIDLSLFRDRQFSLMNLAMLLFSVSFFGMLLSNVIFLQQVWGYSVLRAALAGAPGPLLVAFIARPTSGLAARIGFRPVLLLGGVTWMAGSVLLAAGVGASPHWATHWLPAVLLTGAGIGLTLPVQAGAAVASLPDHRSGTGSAVSQSFRQLGAVLGISLFVAVVGDSGPAQAVGAFQHVWWVFGALGLVSGLIVCLPVKARGTGGPEPAGAAGESAGIPH</sequence>
<proteinExistence type="predicted"/>
<dbReference type="PROSITE" id="PS00216">
    <property type="entry name" value="SUGAR_TRANSPORT_1"/>
    <property type="match status" value="1"/>
</dbReference>
<evidence type="ECO:0000256" key="7">
    <source>
        <dbReference type="ARBA" id="ARBA00023251"/>
    </source>
</evidence>
<evidence type="ECO:0000313" key="12">
    <source>
        <dbReference type="Proteomes" id="UP001612415"/>
    </source>
</evidence>
<keyword evidence="6 9" id="KW-0472">Membrane</keyword>
<feature type="transmembrane region" description="Helical" evidence="9">
    <location>
        <begin position="155"/>
        <end position="176"/>
    </location>
</feature>
<feature type="transmembrane region" description="Helical" evidence="9">
    <location>
        <begin position="215"/>
        <end position="236"/>
    </location>
</feature>
<dbReference type="RefSeq" id="WP_398660518.1">
    <property type="nucleotide sequence ID" value="NZ_JBITDC010000018.1"/>
</dbReference>
<dbReference type="CDD" id="cd17321">
    <property type="entry name" value="MFS_MMR_MDR_like"/>
    <property type="match status" value="1"/>
</dbReference>